<feature type="transmembrane region" description="Helical" evidence="4">
    <location>
        <begin position="1383"/>
        <end position="1403"/>
    </location>
</feature>
<feature type="compositionally biased region" description="Polar residues" evidence="3">
    <location>
        <begin position="1230"/>
        <end position="1242"/>
    </location>
</feature>
<feature type="compositionally biased region" description="Basic and acidic residues" evidence="3">
    <location>
        <begin position="1210"/>
        <end position="1229"/>
    </location>
</feature>
<dbReference type="KEGG" id="lme:LEUM_1748"/>
<feature type="compositionally biased region" description="Polar residues" evidence="3">
    <location>
        <begin position="1257"/>
        <end position="1281"/>
    </location>
</feature>
<reference evidence="6 7" key="1">
    <citation type="journal article" date="2006" name="Proc. Natl. Acad. Sci. U.S.A.">
        <title>Comparative genomics of the lactic acid bacteria.</title>
        <authorList>
            <person name="Makarova K."/>
            <person name="Slesarev A."/>
            <person name="Wolf Y."/>
            <person name="Sorokin A."/>
            <person name="Mirkin B."/>
            <person name="Koonin E."/>
            <person name="Pavlov A."/>
            <person name="Pavlova N."/>
            <person name="Karamychev V."/>
            <person name="Polouchine N."/>
            <person name="Shakhova V."/>
            <person name="Grigoriev I."/>
            <person name="Lou Y."/>
            <person name="Rohksar D."/>
            <person name="Lucas S."/>
            <person name="Huang K."/>
            <person name="Goodstein D.M."/>
            <person name="Hawkins T."/>
            <person name="Plengvidhya V."/>
            <person name="Welker D."/>
            <person name="Hughes J."/>
            <person name="Goh Y."/>
            <person name="Benson A."/>
            <person name="Baldwin K."/>
            <person name="Lee J.H."/>
            <person name="Diaz-Muniz I."/>
            <person name="Dosti B."/>
            <person name="Smeianov V."/>
            <person name="Wechter W."/>
            <person name="Barabote R."/>
            <person name="Lorca G."/>
            <person name="Altermann E."/>
            <person name="Barrangou R."/>
            <person name="Ganesan B."/>
            <person name="Xie Y."/>
            <person name="Rawsthorne H."/>
            <person name="Tamir D."/>
            <person name="Parker C."/>
            <person name="Breidt F."/>
            <person name="Broadbent J."/>
            <person name="Hutkins R."/>
            <person name="O'Sullivan D."/>
            <person name="Steele J."/>
            <person name="Unlu G."/>
            <person name="Saier M."/>
            <person name="Klaenhammer T."/>
            <person name="Richardson P."/>
            <person name="Kozyavkin S."/>
            <person name="Weimer B."/>
            <person name="Mills D."/>
        </authorList>
    </citation>
    <scope>NUCLEOTIDE SEQUENCE [LARGE SCALE GENOMIC DNA]</scope>
    <source>
        <strain evidence="7">ATCC 8293 / DSM 20343 / BCRC 11652 / CCM 1803 / JCM 6124 / NCDO 523 / NBRC 100496 / NCIMB 8023 / NCTC 12954 / NRRL B-1118 / 37Y</strain>
    </source>
</reference>
<feature type="compositionally biased region" description="Low complexity" evidence="3">
    <location>
        <begin position="1189"/>
        <end position="1199"/>
    </location>
</feature>
<evidence type="ECO:0000313" key="7">
    <source>
        <dbReference type="Proteomes" id="UP000000362"/>
    </source>
</evidence>
<feature type="region of interest" description="Disordered" evidence="3">
    <location>
        <begin position="514"/>
        <end position="553"/>
    </location>
</feature>
<feature type="compositionally biased region" description="Low complexity" evidence="3">
    <location>
        <begin position="707"/>
        <end position="727"/>
    </location>
</feature>
<evidence type="ECO:0000313" key="6">
    <source>
        <dbReference type="EMBL" id="ABJ62835.1"/>
    </source>
</evidence>
<keyword evidence="4" id="KW-0812">Transmembrane</keyword>
<feature type="compositionally biased region" description="Polar residues" evidence="3">
    <location>
        <begin position="1200"/>
        <end position="1209"/>
    </location>
</feature>
<feature type="compositionally biased region" description="Low complexity" evidence="3">
    <location>
        <begin position="850"/>
        <end position="862"/>
    </location>
</feature>
<dbReference type="InterPro" id="IPR041324">
    <property type="entry name" value="AgI/II_N"/>
</dbReference>
<feature type="region of interest" description="Disordered" evidence="3">
    <location>
        <begin position="666"/>
        <end position="1243"/>
    </location>
</feature>
<keyword evidence="4" id="KW-0472">Membrane</keyword>
<evidence type="ECO:0000256" key="3">
    <source>
        <dbReference type="SAM" id="MobiDB-lite"/>
    </source>
</evidence>
<name>Q03VD7_LEUMM</name>
<proteinExistence type="predicted"/>
<evidence type="ECO:0000256" key="1">
    <source>
        <dbReference type="ARBA" id="ARBA00022729"/>
    </source>
</evidence>
<organism evidence="6 7">
    <name type="scientific">Leuconostoc mesenteroides subsp. mesenteroides (strain ATCC 8293 / DSM 20343 / BCRC 11652 / CCM 1803 / JCM 6124 / NCDO 523 / NBRC 100496 / NCIMB 8023 / NCTC 12954 / NRRL B-1118 / 37Y)</name>
    <dbReference type="NCBI Taxonomy" id="203120"/>
    <lineage>
        <taxon>Bacteria</taxon>
        <taxon>Bacillati</taxon>
        <taxon>Bacillota</taxon>
        <taxon>Bacilli</taxon>
        <taxon>Lactobacillales</taxon>
        <taxon>Lactobacillaceae</taxon>
        <taxon>Leuconostoc</taxon>
    </lineage>
</organism>
<accession>Q03VD7</accession>
<feature type="domain" description="Antigen I/II N-terminal" evidence="5">
    <location>
        <begin position="90"/>
        <end position="185"/>
    </location>
</feature>
<feature type="compositionally biased region" description="Low complexity" evidence="3">
    <location>
        <begin position="752"/>
        <end position="779"/>
    </location>
</feature>
<dbReference type="InterPro" id="IPR022263">
    <property type="entry name" value="KxYKxGKxW"/>
</dbReference>
<feature type="region of interest" description="Disordered" evidence="3">
    <location>
        <begin position="1255"/>
        <end position="1281"/>
    </location>
</feature>
<dbReference type="InterPro" id="IPR008160">
    <property type="entry name" value="Collagen"/>
</dbReference>
<dbReference type="Pfam" id="PF01391">
    <property type="entry name" value="Collagen"/>
    <property type="match status" value="2"/>
</dbReference>
<feature type="compositionally biased region" description="Low complexity" evidence="3">
    <location>
        <begin position="1069"/>
        <end position="1081"/>
    </location>
</feature>
<gene>
    <name evidence="6" type="ordered locus">LEUM_1748</name>
</gene>
<dbReference type="eggNOG" id="COG5295">
    <property type="taxonomic scope" value="Bacteria"/>
</dbReference>
<feature type="compositionally biased region" description="Low complexity" evidence="3">
    <location>
        <begin position="161"/>
        <end position="170"/>
    </location>
</feature>
<dbReference type="PANTHER" id="PTHR37456">
    <property type="entry name" value="SI:CH211-266K2.1"/>
    <property type="match status" value="1"/>
</dbReference>
<sequence length="1408" mass="148120">MFAKVIQLLFNVYQNDIMNTYNNYSGEHMENRKDQYKLYKSGKLWITATVAVVLFNASVTVVSADDGKTTEQSSLVQNDKDVALVSENPSDNQTSMAVDDTEIVSAVESAESVGVVVKQEPTRSNIVSDSENTEDIAKVKNDIASDYEQQIAELQNAEKTQQQNNQQFNQHTEEYESALHKGKQQNKDGKTQIATSAAKQALDFDTSKPADESSPTSNIEPSKICTGIGSHSNLSDSTKVWEYVGPQVLNATIEKTWSRSGSIEDADGNKRSVDFHEIFHDFQLQNGNWNDTNNYKESGIPHLAISSNAVDNIWATNLNWQTTFWFTYSDSHEVVPISKVSGSNEEPKVYFLSGSLSSTNFAGPEWDNWNGNRKEYVQTNDAKTAIINEQSTIGLDYISADGIADNAPDGLAYVNTSADFQSPNWDEDTNPQHYAIEEGVSFTDFTTDKPTLYIGAVPMNKNARWWHENHNMNSDELAFLKKPEKIDPVTVTYHLNTITYEKNNNIQPLVAEITDSDPEVHQENEVSNDTRTPENNQKGYGAATSPALTESSVKNQSEVTVHYVLKRINGKELQSTQTIKGTSGQSYYDEVGNFISNNSDEDVTTYEIPETFNQEVAGITNSNDGLLHYTYTADGNGGVFTEQKNISNPKQNVWVIYTYSVDGKNGQDGKDGVNGIDGQNGVDGKNGVNGIDGQNGVDGKDGVNGIDGQNGVDGKNGVNGKDGQNGVDGKDGVNGIDGQNGVDGKDGVNGIDGQNGVDGKNGVNGKDGQNGVDGKNGVNGIDGQNGVDGKDGVNGIDGQNGVDGKDGVNGIDGQNGVDGKDGVNGIDGQNGVDGKNGVNGIDGQNGVDGKNGVNGINGQNGVDGKDGVNGIDGQNGVDGKDGVNGKDGQNGVDGKDGMNGIDGKDGVNGIDGQNGVDGKNGVNGIDGQNGVDGKNGVNGIDGQNGVDGKDGVNGIDGQNGVDGKNGVNGINGQNGVDGKDGINGIDGQNGVDGKSGVNGKDGQNGVDGKNGVNGIDGQNGVDGKSGVNGKDGQNGVDGKNGVNGIDGQNGVDGKDGVNGIDGQNGVDGKNGVNGINGQNGVDGKDGINGIDGQNGVDGKSGVNGKDGQNGVDGKNGVNGIDGQNGVDGKDGVNGKDGQNGVDGKDGVNGINGQNGVDGKNGMNGIDGKNGVNGIDGQNGVDGKDGVNGKDGQNGVDGKNSLNNQEATNSIEDKDVADSIDTKKGRDNTESFKSNALSTSKTSGDAIEEMIVKEECSPTENNNQVQEEQVSANDADNVPNQGLESYYQADHNSDQSTFSADQLKENDLAAIIGGTSSYHKSEQNQNEGKTLHTDNLEAKDNANDISRLNQTTNAVVSQKDLEKQKINQSKNNGLQLPKTNGHRYFASALEAFILAMLLIISKLYKKIRI</sequence>
<feature type="compositionally biased region" description="Low complexity" evidence="3">
    <location>
        <begin position="964"/>
        <end position="976"/>
    </location>
</feature>
<keyword evidence="2" id="KW-0677">Repeat</keyword>
<dbReference type="PANTHER" id="PTHR37456:SF3">
    <property type="entry name" value="COLLAGEN ALPHA-1(XXV) CHAIN"/>
    <property type="match status" value="1"/>
</dbReference>
<keyword evidence="1" id="KW-0732">Signal</keyword>
<keyword evidence="4" id="KW-1133">Transmembrane helix</keyword>
<dbReference type="NCBIfam" id="TIGR03715">
    <property type="entry name" value="KxYKxGKxW"/>
    <property type="match status" value="1"/>
</dbReference>
<evidence type="ECO:0000259" key="5">
    <source>
        <dbReference type="Pfam" id="PF18652"/>
    </source>
</evidence>
<feature type="compositionally biased region" description="Polar residues" evidence="3">
    <location>
        <begin position="525"/>
        <end position="538"/>
    </location>
</feature>
<protein>
    <recommendedName>
        <fullName evidence="5">Antigen I/II N-terminal domain-containing protein</fullName>
    </recommendedName>
</protein>
<dbReference type="Pfam" id="PF19258">
    <property type="entry name" value="KxYKxGKxW_sig"/>
    <property type="match status" value="1"/>
</dbReference>
<dbReference type="InterPro" id="IPR050938">
    <property type="entry name" value="Collagen_Structural_Proteins"/>
</dbReference>
<feature type="compositionally biased region" description="Basic and acidic residues" evidence="3">
    <location>
        <begin position="171"/>
        <end position="190"/>
    </location>
</feature>
<dbReference type="Proteomes" id="UP000000362">
    <property type="component" value="Chromosome"/>
</dbReference>
<dbReference type="EMBL" id="CP000414">
    <property type="protein sequence ID" value="ABJ62835.1"/>
    <property type="molecule type" value="Genomic_DNA"/>
</dbReference>
<dbReference type="EnsemblBacteria" id="ABJ62835">
    <property type="protein sequence ID" value="ABJ62835"/>
    <property type="gene ID" value="LEUM_1748"/>
</dbReference>
<dbReference type="Pfam" id="PF18652">
    <property type="entry name" value="Adhesin_P1_N"/>
    <property type="match status" value="1"/>
</dbReference>
<evidence type="ECO:0000256" key="2">
    <source>
        <dbReference type="ARBA" id="ARBA00022737"/>
    </source>
</evidence>
<feature type="region of interest" description="Disordered" evidence="3">
    <location>
        <begin position="158"/>
        <end position="224"/>
    </location>
</feature>
<dbReference type="HOGENOM" id="CLU_272957_0_0_9"/>
<keyword evidence="7" id="KW-1185">Reference proteome</keyword>
<evidence type="ECO:0000256" key="4">
    <source>
        <dbReference type="SAM" id="Phobius"/>
    </source>
</evidence>